<dbReference type="EMBL" id="FPAG01000002">
    <property type="protein sequence ID" value="SFS49842.1"/>
    <property type="molecule type" value="Genomic_DNA"/>
</dbReference>
<organism evidence="2 3">
    <name type="scientific">Zhouia amylolytica</name>
    <dbReference type="NCBI Taxonomy" id="376730"/>
    <lineage>
        <taxon>Bacteria</taxon>
        <taxon>Pseudomonadati</taxon>
        <taxon>Bacteroidota</taxon>
        <taxon>Flavobacteriia</taxon>
        <taxon>Flavobacteriales</taxon>
        <taxon>Flavobacteriaceae</taxon>
        <taxon>Zhouia</taxon>
    </lineage>
</organism>
<dbReference type="AlphaFoldDB" id="A0A1I6QBR3"/>
<proteinExistence type="predicted"/>
<dbReference type="RefSeq" id="WP_038265050.1">
    <property type="nucleotide sequence ID" value="NZ_FPAG01000002.1"/>
</dbReference>
<evidence type="ECO:0000313" key="3">
    <source>
        <dbReference type="Proteomes" id="UP000183209"/>
    </source>
</evidence>
<dbReference type="Proteomes" id="UP000183209">
    <property type="component" value="Unassembled WGS sequence"/>
</dbReference>
<feature type="chain" id="PRO_5010191278" evidence="1">
    <location>
        <begin position="23"/>
        <end position="112"/>
    </location>
</feature>
<protein>
    <submittedName>
        <fullName evidence="2">Uncharacterized protein</fullName>
    </submittedName>
</protein>
<name>A0A1I6QBR3_9FLAO</name>
<reference evidence="2 3" key="1">
    <citation type="submission" date="2016-10" db="EMBL/GenBank/DDBJ databases">
        <authorList>
            <person name="de Groot N.N."/>
        </authorList>
    </citation>
    <scope>NUCLEOTIDE SEQUENCE [LARGE SCALE GENOMIC DNA]</scope>
    <source>
        <strain evidence="2 3">CGMCC 1.6114</strain>
    </source>
</reference>
<feature type="signal peptide" evidence="1">
    <location>
        <begin position="1"/>
        <end position="22"/>
    </location>
</feature>
<accession>A0A1I6QBR3</accession>
<gene>
    <name evidence="2" type="ORF">SAMN04487906_0566</name>
</gene>
<evidence type="ECO:0000256" key="1">
    <source>
        <dbReference type="SAM" id="SignalP"/>
    </source>
</evidence>
<dbReference type="OrthoDB" id="1376285at2"/>
<sequence>MKALTKIIATAVLVLSANMATANVEPKTSEDEVTKELKSLLGTPGVEFKNRELTATVFFIINKSNEIVVSDVEAENELVEYYIKSRLNYQKVETQKLVKGKSYKVSVTVKGE</sequence>
<keyword evidence="1" id="KW-0732">Signal</keyword>
<evidence type="ECO:0000313" key="2">
    <source>
        <dbReference type="EMBL" id="SFS49842.1"/>
    </source>
</evidence>